<name>A0A0U1PZL0_9BURK</name>
<keyword evidence="3" id="KW-1185">Reference proteome</keyword>
<dbReference type="Proteomes" id="UP000050580">
    <property type="component" value="Unassembled WGS sequence"/>
</dbReference>
<evidence type="ECO:0000256" key="1">
    <source>
        <dbReference type="SAM" id="Phobius"/>
    </source>
</evidence>
<dbReference type="Pfam" id="PF04612">
    <property type="entry name" value="T2SSM"/>
    <property type="match status" value="1"/>
</dbReference>
<protein>
    <recommendedName>
        <fullName evidence="4">General secretion pathway protein GspM</fullName>
    </recommendedName>
</protein>
<reference evidence="2 3" key="1">
    <citation type="submission" date="2015-05" db="EMBL/GenBank/DDBJ databases">
        <title>Draft genome sequence of Lampropedia sp. CT6, isolated from the microbial mat of a hot water spring, located at Manikaran, India.</title>
        <authorList>
            <person name="Tripathi C."/>
            <person name="Rani P."/>
            <person name="Mahato N.K."/>
            <person name="Lal R."/>
        </authorList>
    </citation>
    <scope>NUCLEOTIDE SEQUENCE [LARGE SCALE GENOMIC DNA]</scope>
    <source>
        <strain evidence="2 3">CT6</strain>
    </source>
</reference>
<accession>A0A0U1PZL0</accession>
<organism evidence="2 3">
    <name type="scientific">Lampropedia cohaerens</name>
    <dbReference type="NCBI Taxonomy" id="1610491"/>
    <lineage>
        <taxon>Bacteria</taxon>
        <taxon>Pseudomonadati</taxon>
        <taxon>Pseudomonadota</taxon>
        <taxon>Betaproteobacteria</taxon>
        <taxon>Burkholderiales</taxon>
        <taxon>Comamonadaceae</taxon>
        <taxon>Lampropedia</taxon>
    </lineage>
</organism>
<dbReference type="STRING" id="1610491.AAV94_09240"/>
<dbReference type="OrthoDB" id="8687363at2"/>
<evidence type="ECO:0000313" key="3">
    <source>
        <dbReference type="Proteomes" id="UP000050580"/>
    </source>
</evidence>
<evidence type="ECO:0000313" key="2">
    <source>
        <dbReference type="EMBL" id="KKW67795.1"/>
    </source>
</evidence>
<keyword evidence="1" id="KW-0812">Transmembrane</keyword>
<dbReference type="AlphaFoldDB" id="A0A0U1PZL0"/>
<comment type="caution">
    <text evidence="2">The sequence shown here is derived from an EMBL/GenBank/DDBJ whole genome shotgun (WGS) entry which is preliminary data.</text>
</comment>
<dbReference type="EMBL" id="LBNQ01000025">
    <property type="protein sequence ID" value="KKW67795.1"/>
    <property type="molecule type" value="Genomic_DNA"/>
</dbReference>
<dbReference type="InterPro" id="IPR007690">
    <property type="entry name" value="T2SS_GspM"/>
</dbReference>
<dbReference type="GO" id="GO:0015628">
    <property type="term" value="P:protein secretion by the type II secretion system"/>
    <property type="evidence" value="ECO:0007669"/>
    <property type="project" value="InterPro"/>
</dbReference>
<keyword evidence="1" id="KW-0472">Membrane</keyword>
<proteinExistence type="predicted"/>
<keyword evidence="1" id="KW-1133">Transmembrane helix</keyword>
<dbReference type="GO" id="GO:0015627">
    <property type="term" value="C:type II protein secretion system complex"/>
    <property type="evidence" value="ECO:0007669"/>
    <property type="project" value="InterPro"/>
</dbReference>
<dbReference type="RefSeq" id="WP_046742016.1">
    <property type="nucleotide sequence ID" value="NZ_LBNQ01000025.1"/>
</dbReference>
<gene>
    <name evidence="2" type="ORF">AAV94_09240</name>
</gene>
<evidence type="ECO:0008006" key="4">
    <source>
        <dbReference type="Google" id="ProtNLM"/>
    </source>
</evidence>
<feature type="transmembrane region" description="Helical" evidence="1">
    <location>
        <begin position="30"/>
        <end position="52"/>
    </location>
</feature>
<sequence>MNADTARKWQDLRAAAAARWQSMPARERRLVTVALLVVLAALLWRVAILPAWQTWQSYPASRAALERQVQQMQGMRQQALQMQQAVASSGASANAATLHRDILASAQRLLGGDAQATLAGDRITVRFQAAPAQALAEWLAQTQTSARAQPVQVTLEQAVAQDAGVAWKGQIVLALPVDGSR</sequence>